<feature type="region of interest" description="Disordered" evidence="5">
    <location>
        <begin position="931"/>
        <end position="1007"/>
    </location>
</feature>
<feature type="transmembrane region" description="Helical" evidence="6">
    <location>
        <begin position="56"/>
        <end position="82"/>
    </location>
</feature>
<protein>
    <recommendedName>
        <fullName evidence="9">Glutamyl-tRNA synthetase</fullName>
    </recommendedName>
</protein>
<evidence type="ECO:0008006" key="9">
    <source>
        <dbReference type="Google" id="ProtNLM"/>
    </source>
</evidence>
<dbReference type="AlphaFoldDB" id="A0A0Q1DNM2"/>
<evidence type="ECO:0000313" key="7">
    <source>
        <dbReference type="EMBL" id="KQC30626.1"/>
    </source>
</evidence>
<dbReference type="GO" id="GO:0006888">
    <property type="term" value="P:endoplasmic reticulum to Golgi vesicle-mediated transport"/>
    <property type="evidence" value="ECO:0007669"/>
    <property type="project" value="TreeGrafter"/>
</dbReference>
<name>A0A0Q1DNM2_9FLAO</name>
<dbReference type="EMBL" id="LCTZ01000002">
    <property type="protein sequence ID" value="KQC30626.1"/>
    <property type="molecule type" value="Genomic_DNA"/>
</dbReference>
<reference evidence="7 8" key="1">
    <citation type="submission" date="2015-04" db="EMBL/GenBank/DDBJ databases">
        <title>Complete genome of flavobacterium.</title>
        <authorList>
            <person name="Kwon Y.M."/>
            <person name="Kim S.-J."/>
        </authorList>
    </citation>
    <scope>NUCLEOTIDE SEQUENCE [LARGE SCALE GENOMIC DNA]</scope>
    <source>
        <strain evidence="7 8">DK169</strain>
    </source>
</reference>
<dbReference type="Proteomes" id="UP000050827">
    <property type="component" value="Unassembled WGS sequence"/>
</dbReference>
<feature type="coiled-coil region" evidence="4">
    <location>
        <begin position="1016"/>
        <end position="1055"/>
    </location>
</feature>
<evidence type="ECO:0000256" key="6">
    <source>
        <dbReference type="SAM" id="Phobius"/>
    </source>
</evidence>
<comment type="subcellular location">
    <subcellularLocation>
        <location evidence="1">Golgi apparatus</location>
    </subcellularLocation>
</comment>
<keyword evidence="2" id="KW-0333">Golgi apparatus</keyword>
<dbReference type="PANTHER" id="PTHR18921">
    <property type="entry name" value="MYOSIN HEAVY CHAIN - RELATED"/>
    <property type="match status" value="1"/>
</dbReference>
<evidence type="ECO:0000256" key="1">
    <source>
        <dbReference type="ARBA" id="ARBA00004555"/>
    </source>
</evidence>
<feature type="compositionally biased region" description="Basic and acidic residues" evidence="5">
    <location>
        <begin position="955"/>
        <end position="988"/>
    </location>
</feature>
<dbReference type="STRING" id="346185.AAY42_12630"/>
<feature type="transmembrane region" description="Helical" evidence="6">
    <location>
        <begin position="155"/>
        <end position="176"/>
    </location>
</feature>
<evidence type="ECO:0000256" key="4">
    <source>
        <dbReference type="SAM" id="Coils"/>
    </source>
</evidence>
<proteinExistence type="predicted"/>
<feature type="coiled-coil region" evidence="4">
    <location>
        <begin position="496"/>
        <end position="613"/>
    </location>
</feature>
<dbReference type="GO" id="GO:0005737">
    <property type="term" value="C:cytoplasm"/>
    <property type="evidence" value="ECO:0007669"/>
    <property type="project" value="GOC"/>
</dbReference>
<keyword evidence="8" id="KW-1185">Reference proteome</keyword>
<evidence type="ECO:0000256" key="2">
    <source>
        <dbReference type="ARBA" id="ARBA00023034"/>
    </source>
</evidence>
<feature type="transmembrane region" description="Helical" evidence="6">
    <location>
        <begin position="26"/>
        <end position="50"/>
    </location>
</feature>
<feature type="region of interest" description="Disordered" evidence="5">
    <location>
        <begin position="695"/>
        <end position="780"/>
    </location>
</feature>
<keyword evidence="3 4" id="KW-0175">Coiled coil</keyword>
<keyword evidence="6" id="KW-0812">Transmembrane</keyword>
<dbReference type="GO" id="GO:0031267">
    <property type="term" value="F:small GTPase binding"/>
    <property type="evidence" value="ECO:0007669"/>
    <property type="project" value="TreeGrafter"/>
</dbReference>
<sequence>MNSYYKILSKLNEFTKKYYTKQLIKGILLFLAIGLLFLLGVMSLEYVLWLNQDWRLVLFLVFILVELFLLYKFILVPLFFLFRVRKGISNKEASLLIGRHFPLIDDKLYNLLELAENKSTSELLMASIEQRSEDLSQVSFAKAIDFKESFKYAKYVVIPILILGFIWLSGNIASFFNSYKRVVNYDLAYEQPAPFAFQLLNQKLEVLDNEPLTVRVITTGDVKPENVFMVMNGEELLLKNLDGVYTHTFEPPVSESNFYLMANGWNSKSYSIRSFRTPSLLDFEMRLNYPKYTQRTSEVIKGTGNAVIPEGTQVAWNIKGKFVDAIEIAANDTLIAFDKENNVFAYRERVYNDLRYELSTSNENVKDYEKLGYQLEVIKDAYPSIEAEQVLDSINQNQSFYTGQTADDYKVSKIRAVCYPADDNQDIQRVLLQSPNNNVHQFYYTFPSGFTLEKGRNYKLYFEVVDNDGLRSGKVTKSKTFNTSLFDDNQLKNKELEFQNSILNKMDKSLEKYKEQQETLSKINDKQKEEKTLNFDDKNEIKDFLKKQEQQEELMEKFSQQLKESLNKEDSSDERKKMLQERLERQELEAKKNEKLLEELNKLADKIDKEELKKKLDELGKKQSSSARNLEQILELTKRYYVTEKMAQLSKELEELSKEQEELSEKENDISNEEKEQQKLNEDFEKLAKELDELKKDNENLKKPMSLNVQEKDKEGVKEDQQMALEELNKSKEEQEKSEGEKSKSAKSKAEQKQKSAAQKMKEMSKSLQQSSMGGGGSSITEDAEMLRQILDNLVTFSFKQEKLLENIESADVDISQFSRTVRDQKELRRLFEHVDDSLFALSLRRAELSEFVNEQITEVYYNIDKSLESIAENQIFQGASYQQYVVNATNALADILANILDNMQQNMKPGQGSGQGGADFQLPDIIKGQQGVQEKMGKSGQQGKNSEGEEGENGDGKPGEGEKEGSGKDGEKGSQGKDGEGEGKEGGQGENGGENGEGGQGGDGEMGLSEIYEIYKEQQYIRQQLEKQLKDLINEADRNLAKKMIRQMEDFENDLLENGITQRTRNKVNTIQHELLKLENATLKQGKKKERESNTNLNRFTNPITTKPELLREYQNDIEILNRQALPLRQNYEKKVKVYFKND</sequence>
<feature type="region of interest" description="Disordered" evidence="5">
    <location>
        <begin position="653"/>
        <end position="683"/>
    </location>
</feature>
<gene>
    <name evidence="7" type="ORF">AAY42_12630</name>
</gene>
<dbReference type="RefSeq" id="WP_055395754.1">
    <property type="nucleotide sequence ID" value="NZ_LCTZ01000002.1"/>
</dbReference>
<evidence type="ECO:0000313" key="8">
    <source>
        <dbReference type="Proteomes" id="UP000050827"/>
    </source>
</evidence>
<dbReference type="PATRIC" id="fig|1547436.3.peg.2610"/>
<keyword evidence="6" id="KW-1133">Transmembrane helix</keyword>
<dbReference type="PANTHER" id="PTHR18921:SF2">
    <property type="entry name" value="THYROID RECEPTOR-INTERACTING PROTEIN 11"/>
    <property type="match status" value="1"/>
</dbReference>
<feature type="compositionally biased region" description="Gly residues" evidence="5">
    <location>
        <begin position="989"/>
        <end position="1006"/>
    </location>
</feature>
<feature type="compositionally biased region" description="Basic and acidic residues" evidence="5">
    <location>
        <begin position="710"/>
        <end position="765"/>
    </location>
</feature>
<evidence type="ECO:0000256" key="3">
    <source>
        <dbReference type="ARBA" id="ARBA00023054"/>
    </source>
</evidence>
<dbReference type="OrthoDB" id="9812498at2"/>
<accession>A0A0Q1DNM2</accession>
<evidence type="ECO:0000256" key="5">
    <source>
        <dbReference type="SAM" id="MobiDB-lite"/>
    </source>
</evidence>
<comment type="caution">
    <text evidence="7">The sequence shown here is derived from an EMBL/GenBank/DDBJ whole genome shotgun (WGS) entry which is preliminary data.</text>
</comment>
<organism evidence="7 8">
    <name type="scientific">Flagellimonas eckloniae</name>
    <dbReference type="NCBI Taxonomy" id="346185"/>
    <lineage>
        <taxon>Bacteria</taxon>
        <taxon>Pseudomonadati</taxon>
        <taxon>Bacteroidota</taxon>
        <taxon>Flavobacteriia</taxon>
        <taxon>Flavobacteriales</taxon>
        <taxon>Flavobacteriaceae</taxon>
        <taxon>Flagellimonas</taxon>
    </lineage>
</organism>
<dbReference type="GO" id="GO:0007030">
    <property type="term" value="P:Golgi organization"/>
    <property type="evidence" value="ECO:0007669"/>
    <property type="project" value="TreeGrafter"/>
</dbReference>
<keyword evidence="6" id="KW-0472">Membrane</keyword>